<dbReference type="GO" id="GO:0003676">
    <property type="term" value="F:nucleic acid binding"/>
    <property type="evidence" value="ECO:0007669"/>
    <property type="project" value="InterPro"/>
</dbReference>
<dbReference type="AlphaFoldDB" id="A0A6C0KXZ4"/>
<dbReference type="SMART" id="SM00507">
    <property type="entry name" value="HNHc"/>
    <property type="match status" value="1"/>
</dbReference>
<evidence type="ECO:0000256" key="1">
    <source>
        <dbReference type="SAM" id="Phobius"/>
    </source>
</evidence>
<evidence type="ECO:0000259" key="2">
    <source>
        <dbReference type="SMART" id="SM00507"/>
    </source>
</evidence>
<dbReference type="GO" id="GO:0008270">
    <property type="term" value="F:zinc ion binding"/>
    <property type="evidence" value="ECO:0007669"/>
    <property type="project" value="InterPro"/>
</dbReference>
<sequence length="198" mass="22394">MKLELFIIGITGFLIYNAYHGGKYTKMYSHYKKYIQMAFYGIVGVSLYLLIKKNPEKCKSMLLHANNMVKYMPIDKSSLDMLSPIIDFTGSNGNGISQSIDGGGFMQGLNQDSGAMSNYEKRLLTSGTKSTKRSVSETKKKYVASMQNWKCGHCQKQLTAWFEVDHKMRLEYGGTNEVDNLVALCRECHGEKTAFENM</sequence>
<feature type="transmembrane region" description="Helical" evidence="1">
    <location>
        <begin position="34"/>
        <end position="51"/>
    </location>
</feature>
<keyword evidence="1" id="KW-0472">Membrane</keyword>
<dbReference type="GO" id="GO:0004519">
    <property type="term" value="F:endonuclease activity"/>
    <property type="evidence" value="ECO:0007669"/>
    <property type="project" value="InterPro"/>
</dbReference>
<protein>
    <recommendedName>
        <fullName evidence="2">HNH nuclease domain-containing protein</fullName>
    </recommendedName>
</protein>
<keyword evidence="1" id="KW-1133">Transmembrane helix</keyword>
<dbReference type="InterPro" id="IPR002711">
    <property type="entry name" value="HNH"/>
</dbReference>
<feature type="domain" description="HNH nuclease" evidence="2">
    <location>
        <begin position="138"/>
        <end position="190"/>
    </location>
</feature>
<accession>A0A6C0KXZ4</accession>
<name>A0A6C0KXZ4_9ZZZZ</name>
<feature type="transmembrane region" description="Helical" evidence="1">
    <location>
        <begin position="5"/>
        <end position="22"/>
    </location>
</feature>
<organism evidence="3">
    <name type="scientific">viral metagenome</name>
    <dbReference type="NCBI Taxonomy" id="1070528"/>
    <lineage>
        <taxon>unclassified sequences</taxon>
        <taxon>metagenomes</taxon>
        <taxon>organismal metagenomes</taxon>
    </lineage>
</organism>
<dbReference type="Gene3D" id="1.10.30.50">
    <property type="match status" value="1"/>
</dbReference>
<dbReference type="CDD" id="cd00085">
    <property type="entry name" value="HNHc"/>
    <property type="match status" value="1"/>
</dbReference>
<evidence type="ECO:0000313" key="3">
    <source>
        <dbReference type="EMBL" id="QHU21374.1"/>
    </source>
</evidence>
<keyword evidence="1" id="KW-0812">Transmembrane</keyword>
<dbReference type="EMBL" id="MN740989">
    <property type="protein sequence ID" value="QHU21374.1"/>
    <property type="molecule type" value="Genomic_DNA"/>
</dbReference>
<dbReference type="InterPro" id="IPR003615">
    <property type="entry name" value="HNH_nuc"/>
</dbReference>
<reference evidence="3" key="1">
    <citation type="journal article" date="2020" name="Nature">
        <title>Giant virus diversity and host interactions through global metagenomics.</title>
        <authorList>
            <person name="Schulz F."/>
            <person name="Roux S."/>
            <person name="Paez-Espino D."/>
            <person name="Jungbluth S."/>
            <person name="Walsh D.A."/>
            <person name="Denef V.J."/>
            <person name="McMahon K.D."/>
            <person name="Konstantinidis K.T."/>
            <person name="Eloe-Fadrosh E.A."/>
            <person name="Kyrpides N.C."/>
            <person name="Woyke T."/>
        </authorList>
    </citation>
    <scope>NUCLEOTIDE SEQUENCE</scope>
    <source>
        <strain evidence="3">GVMAG-S-3300013094-109</strain>
    </source>
</reference>
<dbReference type="Pfam" id="PF01844">
    <property type="entry name" value="HNH"/>
    <property type="match status" value="1"/>
</dbReference>
<proteinExistence type="predicted"/>